<dbReference type="InterPro" id="IPR022050">
    <property type="entry name" value="T_hemolysin"/>
</dbReference>
<organism evidence="1 2">
    <name type="scientific">Xanthobacter aminoxidans</name>
    <dbReference type="NCBI Taxonomy" id="186280"/>
    <lineage>
        <taxon>Bacteria</taxon>
        <taxon>Pseudomonadati</taxon>
        <taxon>Pseudomonadota</taxon>
        <taxon>Alphaproteobacteria</taxon>
        <taxon>Hyphomicrobiales</taxon>
        <taxon>Xanthobacteraceae</taxon>
        <taxon>Xanthobacter</taxon>
    </lineage>
</organism>
<dbReference type="Pfam" id="PF12261">
    <property type="entry name" value="T_hemolysin"/>
    <property type="match status" value="1"/>
</dbReference>
<gene>
    <name evidence="1" type="ORF">V5F30_09980</name>
</gene>
<dbReference type="Proteomes" id="UP001604043">
    <property type="component" value="Unassembled WGS sequence"/>
</dbReference>
<sequence length="205" mass="22438">MGSAHIVEPGDAERAEVEAFIRSVYAREYGAHVGTFAERLLCRRNAAGEILCAAGLRLAEDGFFSELYLDMPVEAALSHATGRRLRRADVYEVTTLASGAPHDLVPFIADIVAFGGANGLSWCFFTLTRRLSLLVRRRGLSPIYLGDADPARVAHPEVWGRYYETEPKVFGVCGVDMLAAYRRTQTASVCIPSDAGRVLHHADIL</sequence>
<keyword evidence="2" id="KW-1185">Reference proteome</keyword>
<protein>
    <submittedName>
        <fullName evidence="1">Thermostable hemolysin</fullName>
    </submittedName>
</protein>
<name>A0ABW6ZHN5_9HYPH</name>
<dbReference type="EMBL" id="JBAFUR010000002">
    <property type="protein sequence ID" value="MFG1252531.1"/>
    <property type="molecule type" value="Genomic_DNA"/>
</dbReference>
<proteinExistence type="predicted"/>
<dbReference type="RefSeq" id="WP_394008003.1">
    <property type="nucleotide sequence ID" value="NZ_JBAFUR010000002.1"/>
</dbReference>
<evidence type="ECO:0000313" key="1">
    <source>
        <dbReference type="EMBL" id="MFG1252531.1"/>
    </source>
</evidence>
<comment type="caution">
    <text evidence="1">The sequence shown here is derived from an EMBL/GenBank/DDBJ whole genome shotgun (WGS) entry which is preliminary data.</text>
</comment>
<accession>A0ABW6ZHN5</accession>
<reference evidence="1 2" key="1">
    <citation type="submission" date="2024-02" db="EMBL/GenBank/DDBJ databases">
        <title>Expansion and revision of Xanthobacter and proposal of Roseixanthobacter gen. nov.</title>
        <authorList>
            <person name="Soltysiak M.P.M."/>
            <person name="Jalihal A."/>
            <person name="Ory A."/>
            <person name="Chrisophersen C."/>
            <person name="Lee A.D."/>
            <person name="Boulton J."/>
            <person name="Springer M."/>
        </authorList>
    </citation>
    <scope>NUCLEOTIDE SEQUENCE [LARGE SCALE GENOMIC DNA]</scope>
    <source>
        <strain evidence="1 2">CB5</strain>
    </source>
</reference>
<evidence type="ECO:0000313" key="2">
    <source>
        <dbReference type="Proteomes" id="UP001604043"/>
    </source>
</evidence>